<dbReference type="Pfam" id="PF00001">
    <property type="entry name" value="7tm_1"/>
    <property type="match status" value="1"/>
</dbReference>
<keyword evidence="7 13" id="KW-0472">Membrane</keyword>
<reference evidence="15 16" key="1">
    <citation type="submission" date="2024-08" db="EMBL/GenBank/DDBJ databases">
        <authorList>
            <person name="Cucini C."/>
            <person name="Frati F."/>
        </authorList>
    </citation>
    <scope>NUCLEOTIDE SEQUENCE [LARGE SCALE GENOMIC DNA]</scope>
</reference>
<feature type="transmembrane region" description="Helical" evidence="13">
    <location>
        <begin position="488"/>
        <end position="505"/>
    </location>
</feature>
<evidence type="ECO:0000256" key="7">
    <source>
        <dbReference type="ARBA" id="ARBA00023136"/>
    </source>
</evidence>
<name>A0ABP1QW84_9HEXA</name>
<evidence type="ECO:0000256" key="2">
    <source>
        <dbReference type="ARBA" id="ARBA00010663"/>
    </source>
</evidence>
<keyword evidence="16" id="KW-1185">Reference proteome</keyword>
<keyword evidence="9 11" id="KW-0675">Receptor</keyword>
<keyword evidence="6 11" id="KW-0297">G-protein coupled receptor</keyword>
<feature type="transmembrane region" description="Helical" evidence="13">
    <location>
        <begin position="177"/>
        <end position="200"/>
    </location>
</feature>
<evidence type="ECO:0000256" key="3">
    <source>
        <dbReference type="ARBA" id="ARBA00022475"/>
    </source>
</evidence>
<comment type="caution">
    <text evidence="15">The sequence shown here is derived from an EMBL/GenBank/DDBJ whole genome shotgun (WGS) entry which is preliminary data.</text>
</comment>
<feature type="compositionally biased region" description="Low complexity" evidence="12">
    <location>
        <begin position="287"/>
        <end position="297"/>
    </location>
</feature>
<dbReference type="SMART" id="SM01381">
    <property type="entry name" value="7TM_GPCR_Srsx"/>
    <property type="match status" value="1"/>
</dbReference>
<keyword evidence="4 11" id="KW-0812">Transmembrane</keyword>
<evidence type="ECO:0000256" key="6">
    <source>
        <dbReference type="ARBA" id="ARBA00023040"/>
    </source>
</evidence>
<dbReference type="InterPro" id="IPR017452">
    <property type="entry name" value="GPCR_Rhodpsn_7TM"/>
</dbReference>
<feature type="transmembrane region" description="Helical" evidence="13">
    <location>
        <begin position="220"/>
        <end position="242"/>
    </location>
</feature>
<dbReference type="Proteomes" id="UP001642540">
    <property type="component" value="Unassembled WGS sequence"/>
</dbReference>
<dbReference type="InterPro" id="IPR000276">
    <property type="entry name" value="GPCR_Rhodpsn"/>
</dbReference>
<organism evidence="15 16">
    <name type="scientific">Orchesella dallaii</name>
    <dbReference type="NCBI Taxonomy" id="48710"/>
    <lineage>
        <taxon>Eukaryota</taxon>
        <taxon>Metazoa</taxon>
        <taxon>Ecdysozoa</taxon>
        <taxon>Arthropoda</taxon>
        <taxon>Hexapoda</taxon>
        <taxon>Collembola</taxon>
        <taxon>Entomobryomorpha</taxon>
        <taxon>Entomobryoidea</taxon>
        <taxon>Orchesellidae</taxon>
        <taxon>Orchesellinae</taxon>
        <taxon>Orchesella</taxon>
    </lineage>
</organism>
<dbReference type="PRINTS" id="PR00237">
    <property type="entry name" value="GPCRRHODOPSN"/>
</dbReference>
<comment type="subcellular location">
    <subcellularLocation>
        <location evidence="1">Cell membrane</location>
        <topology evidence="1">Multi-pass membrane protein</topology>
    </subcellularLocation>
</comment>
<dbReference type="EMBL" id="CAXLJM020000046">
    <property type="protein sequence ID" value="CAL8111514.1"/>
    <property type="molecule type" value="Genomic_DNA"/>
</dbReference>
<evidence type="ECO:0000256" key="5">
    <source>
        <dbReference type="ARBA" id="ARBA00022989"/>
    </source>
</evidence>
<gene>
    <name evidence="15" type="ORF">ODALV1_LOCUS15107</name>
</gene>
<feature type="compositionally biased region" description="Polar residues" evidence="12">
    <location>
        <begin position="441"/>
        <end position="453"/>
    </location>
</feature>
<keyword evidence="10 11" id="KW-0807">Transducer</keyword>
<feature type="transmembrane region" description="Helical" evidence="13">
    <location>
        <begin position="525"/>
        <end position="549"/>
    </location>
</feature>
<evidence type="ECO:0000256" key="10">
    <source>
        <dbReference type="ARBA" id="ARBA00023224"/>
    </source>
</evidence>
<feature type="region of interest" description="Disordered" evidence="12">
    <location>
        <begin position="282"/>
        <end position="355"/>
    </location>
</feature>
<keyword evidence="8" id="KW-1015">Disulfide bond</keyword>
<evidence type="ECO:0000256" key="11">
    <source>
        <dbReference type="RuleBase" id="RU000688"/>
    </source>
</evidence>
<keyword evidence="5 13" id="KW-1133">Transmembrane helix</keyword>
<feature type="domain" description="G-protein coupled receptors family 1 profile" evidence="14">
    <location>
        <begin position="125"/>
        <end position="546"/>
    </location>
</feature>
<evidence type="ECO:0000256" key="1">
    <source>
        <dbReference type="ARBA" id="ARBA00004651"/>
    </source>
</evidence>
<dbReference type="Gene3D" id="1.20.1070.10">
    <property type="entry name" value="Rhodopsin 7-helix transmembrane proteins"/>
    <property type="match status" value="2"/>
</dbReference>
<accession>A0ABP1QW84</accession>
<protein>
    <recommendedName>
        <fullName evidence="14">G-protein coupled receptors family 1 profile domain-containing protein</fullName>
    </recommendedName>
</protein>
<evidence type="ECO:0000256" key="9">
    <source>
        <dbReference type="ARBA" id="ARBA00023170"/>
    </source>
</evidence>
<feature type="compositionally biased region" description="Basic residues" evidence="12">
    <location>
        <begin position="465"/>
        <end position="481"/>
    </location>
</feature>
<proteinExistence type="inferred from homology"/>
<dbReference type="SUPFAM" id="SSF81321">
    <property type="entry name" value="Family A G protein-coupled receptor-like"/>
    <property type="match status" value="1"/>
</dbReference>
<evidence type="ECO:0000313" key="16">
    <source>
        <dbReference type="Proteomes" id="UP001642540"/>
    </source>
</evidence>
<comment type="similarity">
    <text evidence="2 11">Belongs to the G-protein coupled receptor 1 family.</text>
</comment>
<feature type="compositionally biased region" description="Gly residues" evidence="12">
    <location>
        <begin position="298"/>
        <end position="314"/>
    </location>
</feature>
<evidence type="ECO:0000259" key="14">
    <source>
        <dbReference type="PROSITE" id="PS50262"/>
    </source>
</evidence>
<feature type="compositionally biased region" description="Acidic residues" evidence="12">
    <location>
        <begin position="329"/>
        <end position="351"/>
    </location>
</feature>
<evidence type="ECO:0000256" key="4">
    <source>
        <dbReference type="ARBA" id="ARBA00022692"/>
    </source>
</evidence>
<dbReference type="PROSITE" id="PS50262">
    <property type="entry name" value="G_PROTEIN_RECEP_F1_2"/>
    <property type="match status" value="1"/>
</dbReference>
<keyword evidence="3" id="KW-1003">Cell membrane</keyword>
<dbReference type="PROSITE" id="PS00237">
    <property type="entry name" value="G_PROTEIN_RECEP_F1_1"/>
    <property type="match status" value="1"/>
</dbReference>
<dbReference type="PANTHER" id="PTHR24248">
    <property type="entry name" value="ADRENERGIC RECEPTOR-RELATED G-PROTEIN COUPLED RECEPTOR"/>
    <property type="match status" value="1"/>
</dbReference>
<evidence type="ECO:0000256" key="13">
    <source>
        <dbReference type="SAM" id="Phobius"/>
    </source>
</evidence>
<evidence type="ECO:0000256" key="8">
    <source>
        <dbReference type="ARBA" id="ARBA00023157"/>
    </source>
</evidence>
<sequence>MLAEPKTQEHIHNGKGGKWSTTGRVQYIKSVAYTEFHKSEKRVSFFKNFTRLEKKWLEKSESEMQRIEKGISERDSLLTKPLLKDLESSNSDNILERGAAAQKINLEQLKRNDYRDWVFLFNCSSWGLAPIFCDFYIAMDVTCSTSSILNLVAISIDRFIAVTQPIKYAQYKSNTRVWLTIVFVWVFSGLVGSPIVLGLNNPPDNGEPRDLTECSFHNKYFVLFSSLCSFYIPCTILVYLYYRIFKVIHERAKKAAGGGRGVSGGATVIENLPQTRKLAETNLSGPSNLASASKKASLGGGGVGSAGNDGGGGTLDDEKCTNTGSGSQDEGDEKDLDMDMEGDGEDEDSPNSDDCQIISNTRLASAFVLESVRPEDRGLTCRMEPNGNHDSGYAASNLEEGAHPVMVQEPSPASPKYSLSPHDQCKRNGLSRSQKDLGESSAAQSPGDASSGSAKKPASRFTLGKVHKASRKKREKSSAKRERKATKTLAIVLGLFLACWLPFFTCNIMDALCSMLDNGECSPGMTTFLLTTWLGYVNSCLNPVIYTVFNPEFRKAFKKILGMGP</sequence>
<feature type="region of interest" description="Disordered" evidence="12">
    <location>
        <begin position="406"/>
        <end position="481"/>
    </location>
</feature>
<evidence type="ECO:0000256" key="12">
    <source>
        <dbReference type="SAM" id="MobiDB-lite"/>
    </source>
</evidence>
<evidence type="ECO:0000313" key="15">
    <source>
        <dbReference type="EMBL" id="CAL8111514.1"/>
    </source>
</evidence>
<dbReference type="PANTHER" id="PTHR24248:SF125">
    <property type="entry name" value="DOPAMINE D2-LIKE RECEPTOR"/>
    <property type="match status" value="1"/>
</dbReference>